<gene>
    <name evidence="7" type="ORF">BDP55DRAFT_689460</name>
</gene>
<feature type="transmembrane region" description="Helical" evidence="6">
    <location>
        <begin position="6"/>
        <end position="28"/>
    </location>
</feature>
<dbReference type="GeneID" id="85461268"/>
<keyword evidence="6" id="KW-0472">Membrane</keyword>
<accession>A0AAJ0AXY9</accession>
<name>A0AAJ0AXY9_9PEZI</name>
<evidence type="ECO:0000256" key="4">
    <source>
        <dbReference type="PIRSR" id="PIRSR602401-1"/>
    </source>
</evidence>
<dbReference type="Proteomes" id="UP001224890">
    <property type="component" value="Unassembled WGS sequence"/>
</dbReference>
<dbReference type="PANTHER" id="PTHR24305:SF168">
    <property type="entry name" value="P450, PUTATIVE (EUROFUNG)-RELATED"/>
    <property type="match status" value="1"/>
</dbReference>
<organism evidence="7 8">
    <name type="scientific">Colletotrichum godetiae</name>
    <dbReference type="NCBI Taxonomy" id="1209918"/>
    <lineage>
        <taxon>Eukaryota</taxon>
        <taxon>Fungi</taxon>
        <taxon>Dikarya</taxon>
        <taxon>Ascomycota</taxon>
        <taxon>Pezizomycotina</taxon>
        <taxon>Sordariomycetes</taxon>
        <taxon>Hypocreomycetidae</taxon>
        <taxon>Glomerellales</taxon>
        <taxon>Glomerellaceae</taxon>
        <taxon>Colletotrichum</taxon>
        <taxon>Colletotrichum acutatum species complex</taxon>
    </lineage>
</organism>
<feature type="region of interest" description="Disordered" evidence="5">
    <location>
        <begin position="427"/>
        <end position="446"/>
    </location>
</feature>
<reference evidence="7" key="1">
    <citation type="submission" date="2021-06" db="EMBL/GenBank/DDBJ databases">
        <title>Comparative genomics, transcriptomics and evolutionary studies reveal genomic signatures of adaptation to plant cell wall in hemibiotrophic fungi.</title>
        <authorList>
            <consortium name="DOE Joint Genome Institute"/>
            <person name="Baroncelli R."/>
            <person name="Diaz J.F."/>
            <person name="Benocci T."/>
            <person name="Peng M."/>
            <person name="Battaglia E."/>
            <person name="Haridas S."/>
            <person name="Andreopoulos W."/>
            <person name="Labutti K."/>
            <person name="Pangilinan J."/>
            <person name="Floch G.L."/>
            <person name="Makela M.R."/>
            <person name="Henrissat B."/>
            <person name="Grigoriev I.V."/>
            <person name="Crouch J.A."/>
            <person name="De Vries R.P."/>
            <person name="Sukno S.A."/>
            <person name="Thon M.R."/>
        </authorList>
    </citation>
    <scope>NUCLEOTIDE SEQUENCE</scope>
    <source>
        <strain evidence="7">CBS 193.32</strain>
    </source>
</reference>
<dbReference type="Pfam" id="PF00067">
    <property type="entry name" value="p450"/>
    <property type="match status" value="1"/>
</dbReference>
<evidence type="ECO:0000256" key="6">
    <source>
        <dbReference type="SAM" id="Phobius"/>
    </source>
</evidence>
<dbReference type="PRINTS" id="PR00385">
    <property type="entry name" value="P450"/>
</dbReference>
<comment type="cofactor">
    <cofactor evidence="4">
        <name>heme</name>
        <dbReference type="ChEBI" id="CHEBI:30413"/>
    </cofactor>
</comment>
<dbReference type="RefSeq" id="XP_060436116.1">
    <property type="nucleotide sequence ID" value="XM_060576742.1"/>
</dbReference>
<keyword evidence="6" id="KW-0812">Transmembrane</keyword>
<dbReference type="GO" id="GO:0004497">
    <property type="term" value="F:monooxygenase activity"/>
    <property type="evidence" value="ECO:0007669"/>
    <property type="project" value="InterPro"/>
</dbReference>
<dbReference type="EMBL" id="JAHMHR010000002">
    <property type="protein sequence ID" value="KAK1700359.1"/>
    <property type="molecule type" value="Genomic_DNA"/>
</dbReference>
<keyword evidence="8" id="KW-1185">Reference proteome</keyword>
<dbReference type="InterPro" id="IPR002401">
    <property type="entry name" value="Cyt_P450_E_grp-I"/>
</dbReference>
<dbReference type="InterPro" id="IPR001128">
    <property type="entry name" value="Cyt_P450"/>
</dbReference>
<evidence type="ECO:0000256" key="5">
    <source>
        <dbReference type="SAM" id="MobiDB-lite"/>
    </source>
</evidence>
<sequence length="520" mass="59225">MFYNQWGRHPICTTLATVFAIFVLFRVFGTARQYRRLRHFKGPPLAAVSKLWLLKTVTGSRGDLEFYKVTKKYGSLARIGPDDLLNDDPALMRRMLGVRSAYRRSDWYDGMRFNPSRDNVLSCRDEDEHTQLRSKMAAGYSGREVQAFEKKIDGNLLRLIKLIDSYIDAGKPFDFGRKAQFFTLDVISDLAFGEPFGFVGSDSDMYEYIKTTEENLPVFMAMTVLPWVIRLFRYPFLRSMLPTEKDPLGFGKVMEIAKRFSAERFGSDGKVQRDMLGSFVAHGLTQEEAESEILLQIIAGSDTTATAIRATLLYILTNPRVHNKLLAEILSASTADVHTTERATRNRPIITDAEARNLPYLQAVIKEGLRVFPPVAGLMAKQAPPEGDTWNGAFIPGGTRIGWSAWAMFRRQDVFGHDADEFRPERWLAEEGDRDGPGGSVDSDSGKRLHEMEATIELVFSYGRYQCLGRPVALMELNKVFFELLLRFELTICDPLNPWKTFNCGIHAQSEYWIRARRRV</sequence>
<dbReference type="PANTHER" id="PTHR24305">
    <property type="entry name" value="CYTOCHROME P450"/>
    <property type="match status" value="1"/>
</dbReference>
<proteinExistence type="predicted"/>
<evidence type="ECO:0000313" key="8">
    <source>
        <dbReference type="Proteomes" id="UP001224890"/>
    </source>
</evidence>
<feature type="compositionally biased region" description="Basic and acidic residues" evidence="5">
    <location>
        <begin position="427"/>
        <end position="436"/>
    </location>
</feature>
<dbReference type="SUPFAM" id="SSF48264">
    <property type="entry name" value="Cytochrome P450"/>
    <property type="match status" value="1"/>
</dbReference>
<protein>
    <submittedName>
        <fullName evidence="7">Cytochrome P450</fullName>
    </submittedName>
</protein>
<comment type="caution">
    <text evidence="7">The sequence shown here is derived from an EMBL/GenBank/DDBJ whole genome shotgun (WGS) entry which is preliminary data.</text>
</comment>
<keyword evidence="3 4" id="KW-0408">Iron</keyword>
<dbReference type="CDD" id="cd11060">
    <property type="entry name" value="CYP57A1-like"/>
    <property type="match status" value="1"/>
</dbReference>
<keyword evidence="1 4" id="KW-0349">Heme</keyword>
<dbReference type="GO" id="GO:0016705">
    <property type="term" value="F:oxidoreductase activity, acting on paired donors, with incorporation or reduction of molecular oxygen"/>
    <property type="evidence" value="ECO:0007669"/>
    <property type="project" value="InterPro"/>
</dbReference>
<dbReference type="AlphaFoldDB" id="A0AAJ0AXY9"/>
<keyword evidence="6" id="KW-1133">Transmembrane helix</keyword>
<dbReference type="GO" id="GO:0020037">
    <property type="term" value="F:heme binding"/>
    <property type="evidence" value="ECO:0007669"/>
    <property type="project" value="InterPro"/>
</dbReference>
<dbReference type="InterPro" id="IPR036396">
    <property type="entry name" value="Cyt_P450_sf"/>
</dbReference>
<evidence type="ECO:0000256" key="1">
    <source>
        <dbReference type="ARBA" id="ARBA00022617"/>
    </source>
</evidence>
<dbReference type="InterPro" id="IPR050121">
    <property type="entry name" value="Cytochrome_P450_monoxygenase"/>
</dbReference>
<feature type="binding site" description="axial binding residue" evidence="4">
    <location>
        <position position="467"/>
    </location>
    <ligand>
        <name>heme</name>
        <dbReference type="ChEBI" id="CHEBI:30413"/>
    </ligand>
    <ligandPart>
        <name>Fe</name>
        <dbReference type="ChEBI" id="CHEBI:18248"/>
    </ligandPart>
</feature>
<dbReference type="GO" id="GO:0005506">
    <property type="term" value="F:iron ion binding"/>
    <property type="evidence" value="ECO:0007669"/>
    <property type="project" value="InterPro"/>
</dbReference>
<evidence type="ECO:0000256" key="3">
    <source>
        <dbReference type="ARBA" id="ARBA00023004"/>
    </source>
</evidence>
<dbReference type="PRINTS" id="PR00463">
    <property type="entry name" value="EP450I"/>
</dbReference>
<keyword evidence="2 4" id="KW-0479">Metal-binding</keyword>
<evidence type="ECO:0000256" key="2">
    <source>
        <dbReference type="ARBA" id="ARBA00022723"/>
    </source>
</evidence>
<dbReference type="Gene3D" id="1.10.630.10">
    <property type="entry name" value="Cytochrome P450"/>
    <property type="match status" value="1"/>
</dbReference>
<evidence type="ECO:0000313" key="7">
    <source>
        <dbReference type="EMBL" id="KAK1700359.1"/>
    </source>
</evidence>